<dbReference type="Pfam" id="PF00115">
    <property type="entry name" value="COX1"/>
    <property type="match status" value="1"/>
</dbReference>
<feature type="transmembrane region" description="Helical" evidence="2">
    <location>
        <begin position="423"/>
        <end position="444"/>
    </location>
</feature>
<keyword evidence="1" id="KW-0249">Electron transport</keyword>
<feature type="transmembrane region" description="Helical" evidence="2">
    <location>
        <begin position="72"/>
        <end position="94"/>
    </location>
</feature>
<dbReference type="EMBL" id="JAUZQE010000011">
    <property type="protein sequence ID" value="MDR4125601.1"/>
    <property type="molecule type" value="Genomic_DNA"/>
</dbReference>
<feature type="transmembrane region" description="Helical" evidence="2">
    <location>
        <begin position="141"/>
        <end position="166"/>
    </location>
</feature>
<protein>
    <submittedName>
        <fullName evidence="4">Cbb3-type cytochrome c oxidase subunit I</fullName>
    </submittedName>
</protein>
<feature type="transmembrane region" description="Helical" evidence="2">
    <location>
        <begin position="464"/>
        <end position="491"/>
    </location>
</feature>
<name>A0ABU1D5F3_9BURK</name>
<evidence type="ECO:0000313" key="4">
    <source>
        <dbReference type="EMBL" id="MDR4125601.1"/>
    </source>
</evidence>
<dbReference type="Proteomes" id="UP001232156">
    <property type="component" value="Unassembled WGS sequence"/>
</dbReference>
<evidence type="ECO:0000313" key="5">
    <source>
        <dbReference type="Proteomes" id="UP001232156"/>
    </source>
</evidence>
<comment type="caution">
    <text evidence="4">The sequence shown here is derived from an EMBL/GenBank/DDBJ whole genome shotgun (WGS) entry which is preliminary data.</text>
</comment>
<dbReference type="PRINTS" id="PR01165">
    <property type="entry name" value="CYCOXIDASEI"/>
</dbReference>
<feature type="transmembrane region" description="Helical" evidence="2">
    <location>
        <begin position="264"/>
        <end position="281"/>
    </location>
</feature>
<keyword evidence="1" id="KW-0679">Respiratory chain</keyword>
<keyword evidence="5" id="KW-1185">Reference proteome</keyword>
<feature type="transmembrane region" description="Helical" evidence="2">
    <location>
        <begin position="101"/>
        <end position="121"/>
    </location>
</feature>
<proteinExistence type="predicted"/>
<dbReference type="SUPFAM" id="SSF81442">
    <property type="entry name" value="Cytochrome c oxidase subunit I-like"/>
    <property type="match status" value="1"/>
</dbReference>
<accession>A0ABU1D5F3</accession>
<evidence type="ECO:0000256" key="2">
    <source>
        <dbReference type="SAM" id="Phobius"/>
    </source>
</evidence>
<dbReference type="PANTHER" id="PTHR10422:SF40">
    <property type="entry name" value="CYTOCHROME C OXIDASE SUBUNIT I"/>
    <property type="match status" value="1"/>
</dbReference>
<keyword evidence="1" id="KW-0813">Transport</keyword>
<evidence type="ECO:0000259" key="3">
    <source>
        <dbReference type="PROSITE" id="PS50855"/>
    </source>
</evidence>
<dbReference type="InterPro" id="IPR023616">
    <property type="entry name" value="Cyt_c_oxase-like_su1_dom"/>
</dbReference>
<gene>
    <name evidence="4" type="ORF">Q8947_06340</name>
</gene>
<feature type="transmembrane region" description="Helical" evidence="2">
    <location>
        <begin position="233"/>
        <end position="252"/>
    </location>
</feature>
<evidence type="ECO:0000256" key="1">
    <source>
        <dbReference type="ARBA" id="ARBA00022660"/>
    </source>
</evidence>
<dbReference type="RefSeq" id="WP_165278975.1">
    <property type="nucleotide sequence ID" value="NZ_JAUZQE010000011.1"/>
</dbReference>
<organism evidence="4 5">
    <name type="scientific">Yanghanlia caeni</name>
    <dbReference type="NCBI Taxonomy" id="3064283"/>
    <lineage>
        <taxon>Bacteria</taxon>
        <taxon>Pseudomonadati</taxon>
        <taxon>Pseudomonadota</taxon>
        <taxon>Betaproteobacteria</taxon>
        <taxon>Burkholderiales</taxon>
        <taxon>Alcaligenaceae</taxon>
        <taxon>Yanghanlia</taxon>
    </lineage>
</organism>
<reference evidence="4 5" key="1">
    <citation type="submission" date="2023-08" db="EMBL/GenBank/DDBJ databases">
        <title>Alcaligenaceae gen. nov., a novel taxon isolated from the sludge of Yixing Pesticide Factory.</title>
        <authorList>
            <person name="Ruan L."/>
        </authorList>
    </citation>
    <scope>NUCLEOTIDE SEQUENCE [LARGE SCALE GENOMIC DNA]</scope>
    <source>
        <strain evidence="4 5">LG-2</strain>
    </source>
</reference>
<dbReference type="PANTHER" id="PTHR10422">
    <property type="entry name" value="CYTOCHROME C OXIDASE SUBUNIT 1"/>
    <property type="match status" value="1"/>
</dbReference>
<keyword evidence="2" id="KW-1133">Transmembrane helix</keyword>
<keyword evidence="2" id="KW-0812">Transmembrane</keyword>
<feature type="transmembrane region" description="Helical" evidence="2">
    <location>
        <begin position="31"/>
        <end position="52"/>
    </location>
</feature>
<feature type="transmembrane region" description="Helical" evidence="2">
    <location>
        <begin position="529"/>
        <end position="551"/>
    </location>
</feature>
<feature type="transmembrane region" description="Helical" evidence="2">
    <location>
        <begin position="383"/>
        <end position="403"/>
    </location>
</feature>
<dbReference type="Gene3D" id="1.20.210.10">
    <property type="entry name" value="Cytochrome c oxidase-like, subunit I domain"/>
    <property type="match status" value="1"/>
</dbReference>
<dbReference type="PROSITE" id="PS50855">
    <property type="entry name" value="COX1"/>
    <property type="match status" value="1"/>
</dbReference>
<feature type="transmembrane region" description="Helical" evidence="2">
    <location>
        <begin position="340"/>
        <end position="363"/>
    </location>
</feature>
<dbReference type="InterPro" id="IPR000883">
    <property type="entry name" value="Cyt_C_Oxase_1"/>
</dbReference>
<feature type="domain" description="Cytochrome oxidase subunit I profile" evidence="3">
    <location>
        <begin position="27"/>
        <end position="497"/>
    </location>
</feature>
<dbReference type="InterPro" id="IPR036927">
    <property type="entry name" value="Cyt_c_oxase-like_su1_sf"/>
</dbReference>
<keyword evidence="2" id="KW-0472">Membrane</keyword>
<feature type="transmembrane region" description="Helical" evidence="2">
    <location>
        <begin position="178"/>
        <end position="206"/>
    </location>
</feature>
<sequence length="563" mass="61941">MTTTYRVCPRSGLQFEAQAERLIKFNITAGILWLAFGGILAIGVVLTRWPAIRWLEAHTFYMVLTAHGLDMLIFWLMFFEVAFLYFCASVLLRCRIAAPKVAWLAFALMVIGSLLNNYAVFQGGSSVMMTSYVPMMADPNFYLGIILFAVGALLGCAVFFGTLVVARREKTYEGSMPLVAFGGLTAAIIMVFTLLSGALIIVPTWFMSLGLMKVDPLIYRTVWWALGHSSQQVNVAMHVTVWYFVAAVVLGAKPMSERVSRVAFLLYILFLQLASAHHLLGDPGLSTAWKITNTSYFMYLAVLASMLHGLTVPGAMEVAQRQKGYTKGLFEWLRKAPWSNPAFSAVFIALIGFGFLGGITGVMMGTEQLNLIIHNTIYVPGHFHATVVVGTTLTFMGVMYYLIPVLFRREVINPTLAKWQPYLFGLSMYFLCLVMMGAGTLGVSRRHWDMAFQGAALAYEWPGAAYLMMALVGISGIVAIAGGIVFVYLVLGSLLWGRRLDAGATSAQFTPLGRAAPSAAAQTYGSMGFVAPGTFVLAMVFLVAFVVYYFINWKYLSTLWGLS</sequence>
<feature type="transmembrane region" description="Helical" evidence="2">
    <location>
        <begin position="296"/>
        <end position="319"/>
    </location>
</feature>